<dbReference type="InterPro" id="IPR018551">
    <property type="entry name" value="DUF2007"/>
</dbReference>
<dbReference type="EMBL" id="ACJM01000019">
    <property type="protein sequence ID" value="EEG76351.1"/>
    <property type="molecule type" value="Genomic_DNA"/>
</dbReference>
<keyword evidence="3" id="KW-1185">Reference proteome</keyword>
<proteinExistence type="predicted"/>
<evidence type="ECO:0000313" key="3">
    <source>
        <dbReference type="Proteomes" id="UP000006443"/>
    </source>
</evidence>
<evidence type="ECO:0000313" key="2">
    <source>
        <dbReference type="EMBL" id="EEG76351.1"/>
    </source>
</evidence>
<protein>
    <recommendedName>
        <fullName evidence="1">DUF2007 domain-containing protein</fullName>
    </recommendedName>
</protein>
<dbReference type="AlphaFoldDB" id="C0GJY2"/>
<evidence type="ECO:0000259" key="1">
    <source>
        <dbReference type="Pfam" id="PF09413"/>
    </source>
</evidence>
<dbReference type="Pfam" id="PF09413">
    <property type="entry name" value="DUF2007"/>
    <property type="match status" value="1"/>
</dbReference>
<sequence length="122" mass="13612">MEKLSINKHERVIKMFCPKCGKEHEEIKACPDCYTSLVEKADNLRTKQDAEGEYVELVTVFVPGDTGELMLAKSILEDAGIRYLAKGERVQKWGFNAVTGPVEVQVAAQDADAARELLENLK</sequence>
<comment type="caution">
    <text evidence="2">The sequence shown here is derived from an EMBL/GenBank/DDBJ whole genome shotgun (WGS) entry which is preliminary data.</text>
</comment>
<reference evidence="2 3" key="1">
    <citation type="submission" date="2009-02" db="EMBL/GenBank/DDBJ databases">
        <title>Sequencing of the draft genome and assembly of Dethiobacter alkaliphilus AHT 1.</title>
        <authorList>
            <consortium name="US DOE Joint Genome Institute (JGI-PGF)"/>
            <person name="Lucas S."/>
            <person name="Copeland A."/>
            <person name="Lapidus A."/>
            <person name="Glavina del Rio T."/>
            <person name="Dalin E."/>
            <person name="Tice H."/>
            <person name="Bruce D."/>
            <person name="Goodwin L."/>
            <person name="Pitluck S."/>
            <person name="Larimer F."/>
            <person name="Land M.L."/>
            <person name="Hauser L."/>
            <person name="Muyzer G."/>
        </authorList>
    </citation>
    <scope>NUCLEOTIDE SEQUENCE [LARGE SCALE GENOMIC DNA]</scope>
    <source>
        <strain evidence="2 3">AHT 1</strain>
    </source>
</reference>
<name>C0GJY2_DETAL</name>
<accession>C0GJY2</accession>
<feature type="domain" description="DUF2007" evidence="1">
    <location>
        <begin position="59"/>
        <end position="121"/>
    </location>
</feature>
<dbReference type="Gene3D" id="3.30.70.790">
    <property type="entry name" value="UreE, C-terminal domain"/>
    <property type="match status" value="1"/>
</dbReference>
<organism evidence="2 3">
    <name type="scientific">Dethiobacter alkaliphilus AHT 1</name>
    <dbReference type="NCBI Taxonomy" id="555088"/>
    <lineage>
        <taxon>Bacteria</taxon>
        <taxon>Bacillati</taxon>
        <taxon>Bacillota</taxon>
        <taxon>Dethiobacteria</taxon>
        <taxon>Dethiobacterales</taxon>
        <taxon>Dethiobacteraceae</taxon>
        <taxon>Dethiobacter</taxon>
    </lineage>
</organism>
<dbReference type="STRING" id="555088.DealDRAFT_2791"/>
<gene>
    <name evidence="2" type="ORF">DealDRAFT_2791</name>
</gene>
<dbReference type="Proteomes" id="UP000006443">
    <property type="component" value="Unassembled WGS sequence"/>
</dbReference>